<proteinExistence type="predicted"/>
<feature type="compositionally biased region" description="Polar residues" evidence="1">
    <location>
        <begin position="44"/>
        <end position="58"/>
    </location>
</feature>
<feature type="compositionally biased region" description="Polar residues" evidence="1">
    <location>
        <begin position="125"/>
        <end position="134"/>
    </location>
</feature>
<dbReference type="EMBL" id="MRZV01000082">
    <property type="protein sequence ID" value="PIK59462.1"/>
    <property type="molecule type" value="Genomic_DNA"/>
</dbReference>
<comment type="caution">
    <text evidence="2">The sequence shown here is derived from an EMBL/GenBank/DDBJ whole genome shotgun (WGS) entry which is preliminary data.</text>
</comment>
<feature type="region of interest" description="Disordered" evidence="1">
    <location>
        <begin position="330"/>
        <end position="408"/>
    </location>
</feature>
<feature type="compositionally biased region" description="Polar residues" evidence="1">
    <location>
        <begin position="333"/>
        <end position="342"/>
    </location>
</feature>
<feature type="compositionally biased region" description="Polar residues" evidence="1">
    <location>
        <begin position="233"/>
        <end position="246"/>
    </location>
</feature>
<feature type="compositionally biased region" description="Basic and acidic residues" evidence="1">
    <location>
        <begin position="366"/>
        <end position="376"/>
    </location>
</feature>
<reference evidence="2 3" key="1">
    <citation type="journal article" date="2017" name="PLoS Biol.">
        <title>The sea cucumber genome provides insights into morphological evolution and visceral regeneration.</title>
        <authorList>
            <person name="Zhang X."/>
            <person name="Sun L."/>
            <person name="Yuan J."/>
            <person name="Sun Y."/>
            <person name="Gao Y."/>
            <person name="Zhang L."/>
            <person name="Li S."/>
            <person name="Dai H."/>
            <person name="Hamel J.F."/>
            <person name="Liu C."/>
            <person name="Yu Y."/>
            <person name="Liu S."/>
            <person name="Lin W."/>
            <person name="Guo K."/>
            <person name="Jin S."/>
            <person name="Xu P."/>
            <person name="Storey K.B."/>
            <person name="Huan P."/>
            <person name="Zhang T."/>
            <person name="Zhou Y."/>
            <person name="Zhang J."/>
            <person name="Lin C."/>
            <person name="Li X."/>
            <person name="Xing L."/>
            <person name="Huo D."/>
            <person name="Sun M."/>
            <person name="Wang L."/>
            <person name="Mercier A."/>
            <person name="Li F."/>
            <person name="Yang H."/>
            <person name="Xiang J."/>
        </authorList>
    </citation>
    <scope>NUCLEOTIDE SEQUENCE [LARGE SCALE GENOMIC DNA]</scope>
    <source>
        <strain evidence="2">Shaxun</strain>
        <tissue evidence="2">Muscle</tissue>
    </source>
</reference>
<organism evidence="2 3">
    <name type="scientific">Stichopus japonicus</name>
    <name type="common">Sea cucumber</name>
    <dbReference type="NCBI Taxonomy" id="307972"/>
    <lineage>
        <taxon>Eukaryota</taxon>
        <taxon>Metazoa</taxon>
        <taxon>Echinodermata</taxon>
        <taxon>Eleutherozoa</taxon>
        <taxon>Echinozoa</taxon>
        <taxon>Holothuroidea</taxon>
        <taxon>Aspidochirotacea</taxon>
        <taxon>Aspidochirotida</taxon>
        <taxon>Stichopodidae</taxon>
        <taxon>Apostichopus</taxon>
    </lineage>
</organism>
<sequence>MPHTVDLAAERMADEKLRRGRFPGYGYTEEYDATDGRRKIVLTQPTVWSPHSSPQIRTYQGGDIQQPRESIPVQRTGKPYGVPTSHTPSPSYSPSSSYAPSPSSTPSYKPSTGSRYAPVKPPAPTQSASRTSSRPHFLPPIDFNEGPLAPTYHNLLRRVVHTPASSQQGLLTTIKPNEYGTPGVQHQFVSEPSHAGNKYPGGQVSHTQSPYGVQTTVQAQPGQTTKMPVLTKIQPQSRQNAAQTQPKPAPFVSPKASPKPVYTPLAFKGLTKESTDIVKPMKAETHPGLQHAVVKPPKQQPKVQTIVLPPAMTPGQEVSMNFAVPGLVRGDDTFSQDSGLPTTPSPDVGAQFEPNIIPTREDEEERAMVEEKEDPSRSVTHGFVKSQRKRRDLKAKSEKKQKVSSRST</sequence>
<feature type="region of interest" description="Disordered" evidence="1">
    <location>
        <begin position="164"/>
        <end position="209"/>
    </location>
</feature>
<feature type="region of interest" description="Disordered" evidence="1">
    <location>
        <begin position="44"/>
        <end position="142"/>
    </location>
</feature>
<evidence type="ECO:0000313" key="2">
    <source>
        <dbReference type="EMBL" id="PIK59462.1"/>
    </source>
</evidence>
<keyword evidence="3" id="KW-1185">Reference proteome</keyword>
<accession>A0A2G8LGW3</accession>
<gene>
    <name evidence="2" type="ORF">BSL78_03606</name>
</gene>
<evidence type="ECO:0000313" key="3">
    <source>
        <dbReference type="Proteomes" id="UP000230750"/>
    </source>
</evidence>
<dbReference type="AlphaFoldDB" id="A0A2G8LGW3"/>
<protein>
    <submittedName>
        <fullName evidence="2">Uncharacterized protein</fullName>
    </submittedName>
</protein>
<dbReference type="Proteomes" id="UP000230750">
    <property type="component" value="Unassembled WGS sequence"/>
</dbReference>
<name>A0A2G8LGW3_STIJA</name>
<feature type="compositionally biased region" description="Low complexity" evidence="1">
    <location>
        <begin position="83"/>
        <end position="114"/>
    </location>
</feature>
<feature type="compositionally biased region" description="Polar residues" evidence="1">
    <location>
        <begin position="164"/>
        <end position="175"/>
    </location>
</feature>
<feature type="region of interest" description="Disordered" evidence="1">
    <location>
        <begin position="233"/>
        <end position="258"/>
    </location>
</feature>
<evidence type="ECO:0000256" key="1">
    <source>
        <dbReference type="SAM" id="MobiDB-lite"/>
    </source>
</evidence>